<keyword evidence="4 9" id="KW-0378">Hydrolase</keyword>
<comment type="caution">
    <text evidence="13">The sequence shown here is derived from an EMBL/GenBank/DDBJ whole genome shotgun (WGS) entry which is preliminary data.</text>
</comment>
<sequence>MLRASWYLLSAYLLLSPAAASAVDASKGTTPNALSPLLKERALPDAPDGYTPAEVSCPGTRPSVRDGADGLSSEEIEWTTTRKSNVEYAIRDLLSRASIPDFDADSYLSSSTSDSAADPYPVIGIAFSGGGYRAMLNGAGAMAAFDNRTENATADGQLGGLLQSATYMAGLSGGSWLVTSIYVNNFTTVESILQEGVLWQFEDSILGGPADISALSYYNQLHDAVTDKEDAGFNTTITDYWSRALSYQIIDPVDGGPSYTFSSISKDELFSQALTPLPLVVCIERPLDQLEVPDNATVLEFNPWEMGSYDSGMGAFVPLKYIGSNFSDGTVISSDEGGMCIAGYDNAGYVMGTSSSLFNTAFLTIQDEDDEPGFLESSISDMLESWGTDNGDIATWPNPFYEYNPAGTESNNNDSEILTLVDGGEDLQNIPLHPLLMEARAVDVIIAIDSSADTSNWPNGTAMVATYERSIEPNYKDNNGTRFPSVPGVNTFVNLGLNTKPTFFGCDASNLSDPTTPLVVYVPNAPYTYLSNVSTFQLSYEVDQRDSIVLNGYNAATMGNATVEDGDDWPSCLACAMLSRSFDRKKEENDTFEVPSACEDCFDKYCWDGTLSEDVPGESYAPDMVIESGAVSSRLGQGAGVVAAVAGLLAAGLL</sequence>
<dbReference type="PANTHER" id="PTHR10728">
    <property type="entry name" value="CYTOSOLIC PHOSPHOLIPASE A2"/>
    <property type="match status" value="1"/>
</dbReference>
<dbReference type="FunFam" id="3.40.1090.10:FF:000010">
    <property type="entry name" value="Lysophospholipase"/>
    <property type="match status" value="1"/>
</dbReference>
<evidence type="ECO:0000313" key="13">
    <source>
        <dbReference type="EMBL" id="KAJ2900620.1"/>
    </source>
</evidence>
<feature type="chain" id="PRO_5041769364" description="Lysophospholipase" evidence="10">
    <location>
        <begin position="23"/>
        <end position="654"/>
    </location>
</feature>
<feature type="domain" description="PLA2c" evidence="12">
    <location>
        <begin position="56"/>
        <end position="612"/>
    </location>
</feature>
<keyword evidence="6 9" id="KW-0443">Lipid metabolism</keyword>
<keyword evidence="5 9" id="KW-0442">Lipid degradation</keyword>
<feature type="region of interest" description="Disordered" evidence="11">
    <location>
        <begin position="44"/>
        <end position="73"/>
    </location>
</feature>
<dbReference type="Pfam" id="PF01735">
    <property type="entry name" value="PLA2_B"/>
    <property type="match status" value="1"/>
</dbReference>
<dbReference type="GO" id="GO:0005783">
    <property type="term" value="C:endoplasmic reticulum"/>
    <property type="evidence" value="ECO:0007669"/>
    <property type="project" value="TreeGrafter"/>
</dbReference>
<keyword evidence="14" id="KW-1185">Reference proteome</keyword>
<evidence type="ECO:0000256" key="2">
    <source>
        <dbReference type="ARBA" id="ARBA00013274"/>
    </source>
</evidence>
<name>A0AAD5WSJ6_9PEZI</name>
<dbReference type="Gene3D" id="3.40.1090.10">
    <property type="entry name" value="Cytosolic phospholipase A2 catalytic domain"/>
    <property type="match status" value="1"/>
</dbReference>
<evidence type="ECO:0000256" key="10">
    <source>
        <dbReference type="RuleBase" id="RU362103"/>
    </source>
</evidence>
<evidence type="ECO:0000256" key="3">
    <source>
        <dbReference type="ARBA" id="ARBA00022729"/>
    </source>
</evidence>
<dbReference type="GO" id="GO:0004622">
    <property type="term" value="F:phosphatidylcholine lysophospholipase activity"/>
    <property type="evidence" value="ECO:0007669"/>
    <property type="project" value="UniProtKB-EC"/>
</dbReference>
<proteinExistence type="inferred from homology"/>
<evidence type="ECO:0000256" key="7">
    <source>
        <dbReference type="ARBA" id="ARBA00023180"/>
    </source>
</evidence>
<reference evidence="13" key="1">
    <citation type="submission" date="2022-07" db="EMBL/GenBank/DDBJ databases">
        <title>Draft genome sequence of Zalerion maritima ATCC 34329, a (micro)plastics degrading marine fungus.</title>
        <authorList>
            <person name="Paco A."/>
            <person name="Goncalves M.F.M."/>
            <person name="Rocha-Santos T.A.P."/>
            <person name="Alves A."/>
        </authorList>
    </citation>
    <scope>NUCLEOTIDE SEQUENCE</scope>
    <source>
        <strain evidence="13">ATCC 34329</strain>
    </source>
</reference>
<accession>A0AAD5WSJ6</accession>
<keyword evidence="7" id="KW-0325">Glycoprotein</keyword>
<dbReference type="SUPFAM" id="SSF52151">
    <property type="entry name" value="FabD/lysophospholipase-like"/>
    <property type="match status" value="1"/>
</dbReference>
<dbReference type="PANTHER" id="PTHR10728:SF33">
    <property type="entry name" value="LYSOPHOSPHOLIPASE 1-RELATED"/>
    <property type="match status" value="1"/>
</dbReference>
<keyword evidence="3 10" id="KW-0732">Signal</keyword>
<dbReference type="PROSITE" id="PS51210">
    <property type="entry name" value="PLA2C"/>
    <property type="match status" value="1"/>
</dbReference>
<dbReference type="GO" id="GO:0046475">
    <property type="term" value="P:glycerophospholipid catabolic process"/>
    <property type="evidence" value="ECO:0007669"/>
    <property type="project" value="TreeGrafter"/>
</dbReference>
<evidence type="ECO:0000259" key="12">
    <source>
        <dbReference type="PROSITE" id="PS51210"/>
    </source>
</evidence>
<protein>
    <recommendedName>
        <fullName evidence="2 10">Lysophospholipase</fullName>
        <ecNumber evidence="2 10">3.1.1.5</ecNumber>
    </recommendedName>
</protein>
<dbReference type="InterPro" id="IPR002642">
    <property type="entry name" value="LysoPLipase_cat_dom"/>
</dbReference>
<dbReference type="EC" id="3.1.1.5" evidence="2 10"/>
<evidence type="ECO:0000256" key="4">
    <source>
        <dbReference type="ARBA" id="ARBA00022801"/>
    </source>
</evidence>
<organism evidence="13 14">
    <name type="scientific">Zalerion maritima</name>
    <dbReference type="NCBI Taxonomy" id="339359"/>
    <lineage>
        <taxon>Eukaryota</taxon>
        <taxon>Fungi</taxon>
        <taxon>Dikarya</taxon>
        <taxon>Ascomycota</taxon>
        <taxon>Pezizomycotina</taxon>
        <taxon>Sordariomycetes</taxon>
        <taxon>Lulworthiomycetidae</taxon>
        <taxon>Lulworthiales</taxon>
        <taxon>Lulworthiaceae</taxon>
        <taxon>Zalerion</taxon>
    </lineage>
</organism>
<dbReference type="GO" id="GO:0005829">
    <property type="term" value="C:cytosol"/>
    <property type="evidence" value="ECO:0007669"/>
    <property type="project" value="TreeGrafter"/>
</dbReference>
<comment type="similarity">
    <text evidence="1 10">Belongs to the lysophospholipase family.</text>
</comment>
<evidence type="ECO:0000256" key="1">
    <source>
        <dbReference type="ARBA" id="ARBA00008780"/>
    </source>
</evidence>
<dbReference type="InterPro" id="IPR016035">
    <property type="entry name" value="Acyl_Trfase/lysoPLipase"/>
</dbReference>
<evidence type="ECO:0000256" key="8">
    <source>
        <dbReference type="ARBA" id="ARBA00049531"/>
    </source>
</evidence>
<gene>
    <name evidence="13" type="ORF">MKZ38_002319</name>
</gene>
<evidence type="ECO:0000256" key="6">
    <source>
        <dbReference type="ARBA" id="ARBA00023098"/>
    </source>
</evidence>
<dbReference type="EMBL" id="JAKWBI020000169">
    <property type="protein sequence ID" value="KAJ2900620.1"/>
    <property type="molecule type" value="Genomic_DNA"/>
</dbReference>
<dbReference type="AlphaFoldDB" id="A0AAD5WSJ6"/>
<evidence type="ECO:0000256" key="5">
    <source>
        <dbReference type="ARBA" id="ARBA00022963"/>
    </source>
</evidence>
<evidence type="ECO:0000256" key="11">
    <source>
        <dbReference type="SAM" id="MobiDB-lite"/>
    </source>
</evidence>
<comment type="catalytic activity">
    <reaction evidence="8 10">
        <text>a 1-acyl-sn-glycero-3-phosphocholine + H2O = sn-glycerol 3-phosphocholine + a fatty acid + H(+)</text>
        <dbReference type="Rhea" id="RHEA:15177"/>
        <dbReference type="ChEBI" id="CHEBI:15377"/>
        <dbReference type="ChEBI" id="CHEBI:15378"/>
        <dbReference type="ChEBI" id="CHEBI:16870"/>
        <dbReference type="ChEBI" id="CHEBI:28868"/>
        <dbReference type="ChEBI" id="CHEBI:58168"/>
        <dbReference type="EC" id="3.1.1.5"/>
    </reaction>
</comment>
<dbReference type="SMART" id="SM00022">
    <property type="entry name" value="PLAc"/>
    <property type="match status" value="1"/>
</dbReference>
<evidence type="ECO:0000313" key="14">
    <source>
        <dbReference type="Proteomes" id="UP001201980"/>
    </source>
</evidence>
<dbReference type="Proteomes" id="UP001201980">
    <property type="component" value="Unassembled WGS sequence"/>
</dbReference>
<evidence type="ECO:0000256" key="9">
    <source>
        <dbReference type="PROSITE-ProRule" id="PRU00555"/>
    </source>
</evidence>
<feature type="signal peptide" evidence="10">
    <location>
        <begin position="1"/>
        <end position="22"/>
    </location>
</feature>
<dbReference type="GO" id="GO:0004623">
    <property type="term" value="F:phospholipase A2 activity"/>
    <property type="evidence" value="ECO:0007669"/>
    <property type="project" value="TreeGrafter"/>
</dbReference>